<dbReference type="EMBL" id="JGVR01000065">
    <property type="protein sequence ID" value="KEZ12508.1"/>
    <property type="molecule type" value="Genomic_DNA"/>
</dbReference>
<proteinExistence type="predicted"/>
<evidence type="ECO:0000313" key="2">
    <source>
        <dbReference type="EMBL" id="KEZ12508.1"/>
    </source>
</evidence>
<keyword evidence="1" id="KW-0732">Signal</keyword>
<gene>
    <name evidence="2" type="ORF">CP98_05107</name>
</gene>
<accession>A0A084E3G6</accession>
<dbReference type="RefSeq" id="WP_037523047.1">
    <property type="nucleotide sequence ID" value="NZ_CALUBW010000094.1"/>
</dbReference>
<evidence type="ECO:0008006" key="4">
    <source>
        <dbReference type="Google" id="ProtNLM"/>
    </source>
</evidence>
<feature type="chain" id="PRO_5001774124" description="CHRD domain-containing protein" evidence="1">
    <location>
        <begin position="21"/>
        <end position="281"/>
    </location>
</feature>
<dbReference type="PATRIC" id="fig|13690.10.peg.5284"/>
<name>A0A084E3G6_SPHYA</name>
<comment type="caution">
    <text evidence="2">The sequence shown here is derived from an EMBL/GenBank/DDBJ whole genome shotgun (WGS) entry which is preliminary data.</text>
</comment>
<evidence type="ECO:0000256" key="1">
    <source>
        <dbReference type="SAM" id="SignalP"/>
    </source>
</evidence>
<dbReference type="AlphaFoldDB" id="A0A084E3G6"/>
<organism evidence="2 3">
    <name type="scientific">Sphingobium yanoikuyae</name>
    <name type="common">Sphingomonas yanoikuyae</name>
    <dbReference type="NCBI Taxonomy" id="13690"/>
    <lineage>
        <taxon>Bacteria</taxon>
        <taxon>Pseudomonadati</taxon>
        <taxon>Pseudomonadota</taxon>
        <taxon>Alphaproteobacteria</taxon>
        <taxon>Sphingomonadales</taxon>
        <taxon>Sphingomonadaceae</taxon>
        <taxon>Sphingobium</taxon>
    </lineage>
</organism>
<evidence type="ECO:0000313" key="3">
    <source>
        <dbReference type="Proteomes" id="UP000028534"/>
    </source>
</evidence>
<reference evidence="2 3" key="1">
    <citation type="submission" date="2014-03" db="EMBL/GenBank/DDBJ databases">
        <title>Genome sequence of Sphingobium yanoikuyae B1.</title>
        <authorList>
            <person name="Gan H.M."/>
            <person name="Gan H.Y."/>
            <person name="Savka M.A."/>
        </authorList>
    </citation>
    <scope>NUCLEOTIDE SEQUENCE [LARGE SCALE GENOMIC DNA]</scope>
    <source>
        <strain evidence="2 3">B1</strain>
    </source>
</reference>
<feature type="signal peptide" evidence="1">
    <location>
        <begin position="1"/>
        <end position="20"/>
    </location>
</feature>
<protein>
    <recommendedName>
        <fullName evidence="4">CHRD domain-containing protein</fullName>
    </recommendedName>
</protein>
<dbReference type="Proteomes" id="UP000028534">
    <property type="component" value="Unassembled WGS sequence"/>
</dbReference>
<sequence>MPYRPLAAAAMLLAGVPAMAGATPPLVLYPRHLGAETARYDHGSATISLRSPTATVEIRPLPVEKGQVAFSLAVFNHGPGPANLGIENISATVNGIPVPLPSHAQLAEEAERKARNAKIGTALFAGVLAGVASTASNEGTYYRHVRGPRGSYTQAIHWHDDMPGVIGATAAVAGGAMVIKGIDRKLDYTLAQLGTQVLQTTTIDPDSSFGGMVILPLGHRAAGPADIRVSIRFDGRPYLFGFYLAQAGMAPAADLPATTRADVIAPQSAPATDMPTDRGGR</sequence>